<dbReference type="OMA" id="DEWIEWR"/>
<reference evidence="2 3" key="1">
    <citation type="journal article" date="2011" name="Nat. Biotechnol.">
        <title>Comparative genomic analysis of the thermophilic biomass-degrading fungi Myceliophthora thermophila and Thielavia terrestris.</title>
        <authorList>
            <person name="Berka R.M."/>
            <person name="Grigoriev I.V."/>
            <person name="Otillar R."/>
            <person name="Salamov A."/>
            <person name="Grimwood J."/>
            <person name="Reid I."/>
            <person name="Ishmael N."/>
            <person name="John T."/>
            <person name="Darmond C."/>
            <person name="Moisan M.-C."/>
            <person name="Henrissat B."/>
            <person name="Coutinho P.M."/>
            <person name="Lombard V."/>
            <person name="Natvig D.O."/>
            <person name="Lindquist E."/>
            <person name="Schmutz J."/>
            <person name="Lucas S."/>
            <person name="Harris P."/>
            <person name="Powlowski J."/>
            <person name="Bellemare A."/>
            <person name="Taylor D."/>
            <person name="Butler G."/>
            <person name="de Vries R.P."/>
            <person name="Allijn I.E."/>
            <person name="van den Brink J."/>
            <person name="Ushinsky S."/>
            <person name="Storms R."/>
            <person name="Powell A.J."/>
            <person name="Paulsen I.T."/>
            <person name="Elbourne L.D.H."/>
            <person name="Baker S.E."/>
            <person name="Magnuson J."/>
            <person name="LaBoissiere S."/>
            <person name="Clutterbuck A.J."/>
            <person name="Martinez D."/>
            <person name="Wogulis M."/>
            <person name="de Leon A.L."/>
            <person name="Rey M.W."/>
            <person name="Tsang A."/>
        </authorList>
    </citation>
    <scope>NUCLEOTIDE SEQUENCE [LARGE SCALE GENOMIC DNA]</scope>
    <source>
        <strain evidence="3">ATCC 42464 / BCRC 31852 / DSM 1799</strain>
    </source>
</reference>
<feature type="region of interest" description="Disordered" evidence="1">
    <location>
        <begin position="415"/>
        <end position="434"/>
    </location>
</feature>
<proteinExistence type="predicted"/>
<feature type="compositionally biased region" description="Basic and acidic residues" evidence="1">
    <location>
        <begin position="546"/>
        <end position="565"/>
    </location>
</feature>
<evidence type="ECO:0000313" key="3">
    <source>
        <dbReference type="Proteomes" id="UP000007322"/>
    </source>
</evidence>
<dbReference type="eggNOG" id="ENOG502RIWM">
    <property type="taxonomic scope" value="Eukaryota"/>
</dbReference>
<feature type="compositionally biased region" description="Low complexity" evidence="1">
    <location>
        <begin position="79"/>
        <end position="106"/>
    </location>
</feature>
<feature type="region of interest" description="Disordered" evidence="1">
    <location>
        <begin position="62"/>
        <end position="106"/>
    </location>
</feature>
<gene>
    <name evidence="2" type="ORF">MYCTH_2315057</name>
</gene>
<organism evidence="2 3">
    <name type="scientific">Thermothelomyces thermophilus (strain ATCC 42464 / BCRC 31852 / DSM 1799)</name>
    <name type="common">Sporotrichum thermophile</name>
    <dbReference type="NCBI Taxonomy" id="573729"/>
    <lineage>
        <taxon>Eukaryota</taxon>
        <taxon>Fungi</taxon>
        <taxon>Dikarya</taxon>
        <taxon>Ascomycota</taxon>
        <taxon>Pezizomycotina</taxon>
        <taxon>Sordariomycetes</taxon>
        <taxon>Sordariomycetidae</taxon>
        <taxon>Sordariales</taxon>
        <taxon>Chaetomiaceae</taxon>
        <taxon>Thermothelomyces</taxon>
    </lineage>
</organism>
<name>G2QD88_THET4</name>
<feature type="compositionally biased region" description="Basic and acidic residues" evidence="1">
    <location>
        <begin position="415"/>
        <end position="424"/>
    </location>
</feature>
<feature type="compositionally biased region" description="Low complexity" evidence="1">
    <location>
        <begin position="11"/>
        <end position="35"/>
    </location>
</feature>
<feature type="region of interest" description="Disordered" evidence="1">
    <location>
        <begin position="527"/>
        <end position="572"/>
    </location>
</feature>
<keyword evidence="3" id="KW-1185">Reference proteome</keyword>
<dbReference type="EMBL" id="CP003004">
    <property type="protein sequence ID" value="AEO57454.1"/>
    <property type="molecule type" value="Genomic_DNA"/>
</dbReference>
<evidence type="ECO:0000313" key="2">
    <source>
        <dbReference type="EMBL" id="AEO57454.1"/>
    </source>
</evidence>
<dbReference type="InParanoid" id="G2QD88"/>
<dbReference type="KEGG" id="mtm:MYCTH_2315057"/>
<protein>
    <submittedName>
        <fullName evidence="2">Uncharacterized protein</fullName>
    </submittedName>
</protein>
<evidence type="ECO:0000256" key="1">
    <source>
        <dbReference type="SAM" id="MobiDB-lite"/>
    </source>
</evidence>
<dbReference type="HOGENOM" id="CLU_548583_0_0_1"/>
<dbReference type="GeneID" id="11512775"/>
<dbReference type="VEuPathDB" id="FungiDB:MYCTH_2315057"/>
<dbReference type="RefSeq" id="XP_003662699.1">
    <property type="nucleotide sequence ID" value="XM_003662651.1"/>
</dbReference>
<dbReference type="OrthoDB" id="4586300at2759"/>
<dbReference type="Proteomes" id="UP000007322">
    <property type="component" value="Chromosome 3"/>
</dbReference>
<dbReference type="AlphaFoldDB" id="G2QD88"/>
<feature type="region of interest" description="Disordered" evidence="1">
    <location>
        <begin position="151"/>
        <end position="193"/>
    </location>
</feature>
<accession>G2QD88</accession>
<feature type="region of interest" description="Disordered" evidence="1">
    <location>
        <begin position="1"/>
        <end position="37"/>
    </location>
</feature>
<feature type="compositionally biased region" description="Basic and acidic residues" evidence="1">
    <location>
        <begin position="151"/>
        <end position="170"/>
    </location>
</feature>
<sequence length="572" mass="63135">MTKTEDGDLYNNNNIRGKNNNNNKNSSSRKSSESNPFIRFKQNVDSSIHSALSTLRGSAASAGAGAGAADHSSRDPDNATSTTMATPTRTTMTTTTTTASTTGTDTSLSMLTLSEQHLESRIALLAGGTPAEATLAWRLFLTRSAYSPLRLEHDPELGRPGRKPVPRDVDLSSSSSAPPPPSSSSSSSSRDWDRDSWPWDVFDASRGAAGGGGGGGGSEFGWLEAFEDLMRVSSGLELSDLGRRRQQHHHHVGFLGGGWGGLDHFFHPLPWSWHDRGGMVGFPGGWWGGMREVAWLERMRSRGLTEVLFPVYDPGMGYQSPRTMAEWVERRRAEEKREKAAGRAWEELLGEGRRAIEEADSWVEEAKRDMGKEIDSWRDVADEKGSSFFDGIGGVVKTLGKVLEDEVKSLQRFGKERATKQKDDDAVENQKTPETENDLYSVIQSAFHESERSLSNFFKSISEARRSGTLAEPKPASPPRVDTTEVVEDGITKKTTKKEFVDEHGNAHSKTETTWTDDKGNVIMRQVHSSVGRTDRWEKTITPAPAKHDTETSQEPKEPPKEPPKEGGWFWK</sequence>